<dbReference type="InterPro" id="IPR000413">
    <property type="entry name" value="Integrin_alpha"/>
</dbReference>
<feature type="region of interest" description="Disordered" evidence="5">
    <location>
        <begin position="500"/>
        <end position="536"/>
    </location>
</feature>
<protein>
    <submittedName>
        <fullName evidence="6">Ca2+-binding RTX toxin-like protein</fullName>
    </submittedName>
</protein>
<dbReference type="InterPro" id="IPR013517">
    <property type="entry name" value="FG-GAP"/>
</dbReference>
<gene>
    <name evidence="6" type="ORF">QO010_001145</name>
</gene>
<dbReference type="Proteomes" id="UP001228905">
    <property type="component" value="Unassembled WGS sequence"/>
</dbReference>
<dbReference type="InterPro" id="IPR013519">
    <property type="entry name" value="Int_alpha_beta-p"/>
</dbReference>
<organism evidence="6 7">
    <name type="scientific">Caulobacter ginsengisoli</name>
    <dbReference type="NCBI Taxonomy" id="400775"/>
    <lineage>
        <taxon>Bacteria</taxon>
        <taxon>Pseudomonadati</taxon>
        <taxon>Pseudomonadota</taxon>
        <taxon>Alphaproteobacteria</taxon>
        <taxon>Caulobacterales</taxon>
        <taxon>Caulobacteraceae</taxon>
        <taxon>Caulobacter</taxon>
    </lineage>
</organism>
<evidence type="ECO:0000313" key="7">
    <source>
        <dbReference type="Proteomes" id="UP001228905"/>
    </source>
</evidence>
<keyword evidence="3" id="KW-0378">Hydrolase</keyword>
<evidence type="ECO:0000256" key="1">
    <source>
        <dbReference type="ARBA" id="ARBA00022729"/>
    </source>
</evidence>
<dbReference type="PRINTS" id="PR00313">
    <property type="entry name" value="CABNDNGRPT"/>
</dbReference>
<feature type="region of interest" description="Disordered" evidence="5">
    <location>
        <begin position="683"/>
        <end position="707"/>
    </location>
</feature>
<proteinExistence type="predicted"/>
<dbReference type="Gene3D" id="2.150.10.10">
    <property type="entry name" value="Serralysin-like metalloprotease, C-terminal"/>
    <property type="match status" value="5"/>
</dbReference>
<dbReference type="SUPFAM" id="SSF69318">
    <property type="entry name" value="Integrin alpha N-terminal domain"/>
    <property type="match status" value="2"/>
</dbReference>
<dbReference type="Pfam" id="PF01839">
    <property type="entry name" value="FG-GAP"/>
    <property type="match status" value="7"/>
</dbReference>
<dbReference type="PROSITE" id="PS51470">
    <property type="entry name" value="FG_GAP"/>
    <property type="match status" value="3"/>
</dbReference>
<dbReference type="InterPro" id="IPR018511">
    <property type="entry name" value="Hemolysin-typ_Ca-bd_CS"/>
</dbReference>
<dbReference type="InterPro" id="IPR028994">
    <property type="entry name" value="Integrin_alpha_N"/>
</dbReference>
<evidence type="ECO:0000256" key="2">
    <source>
        <dbReference type="ARBA" id="ARBA00022737"/>
    </source>
</evidence>
<evidence type="ECO:0000256" key="3">
    <source>
        <dbReference type="ARBA" id="ARBA00022801"/>
    </source>
</evidence>
<keyword evidence="4" id="KW-0325">Glycoprotein</keyword>
<dbReference type="SMART" id="SM00191">
    <property type="entry name" value="Int_alpha"/>
    <property type="match status" value="7"/>
</dbReference>
<accession>A0ABU0IMZ0</accession>
<keyword evidence="1" id="KW-0732">Signal</keyword>
<dbReference type="PRINTS" id="PR01185">
    <property type="entry name" value="INTEGRINA"/>
</dbReference>
<dbReference type="RefSeq" id="WP_307347198.1">
    <property type="nucleotide sequence ID" value="NZ_JAUSVS010000002.1"/>
</dbReference>
<keyword evidence="2" id="KW-0677">Repeat</keyword>
<dbReference type="Gene3D" id="2.130.10.130">
    <property type="entry name" value="Integrin alpha, N-terminal"/>
    <property type="match status" value="4"/>
</dbReference>
<name>A0ABU0IMZ0_9CAUL</name>
<dbReference type="InterPro" id="IPR011049">
    <property type="entry name" value="Serralysin-like_metalloprot_C"/>
</dbReference>
<reference evidence="6 7" key="1">
    <citation type="submission" date="2023-07" db="EMBL/GenBank/DDBJ databases">
        <title>Genomic Encyclopedia of Type Strains, Phase IV (KMG-IV): sequencing the most valuable type-strain genomes for metagenomic binning, comparative biology and taxonomic classification.</title>
        <authorList>
            <person name="Goeker M."/>
        </authorList>
    </citation>
    <scope>NUCLEOTIDE SEQUENCE [LARGE SCALE GENOMIC DNA]</scope>
    <source>
        <strain evidence="6 7">DSM 18695</strain>
    </source>
</reference>
<dbReference type="PANTHER" id="PTHR23221:SF7">
    <property type="entry name" value="PHOSPHATIDYLINOSITOL-GLYCAN-SPECIFIC PHOSPHOLIPASE D"/>
    <property type="match status" value="1"/>
</dbReference>
<sequence>MSGFAATTELGSITVSEGFHIDGHGAQARVGRSVAFLGDVNGDGFDDFIIGNGVQYSVGPAYVVFGKPGLFPASFDLTTLDGTNGFRIGGALAYQNFAYWVAGAGDVNHDGYADLLATASRGNGLAGNVFLIYGKASGFPAFLGVGGLDGTSGAIFHGGGGGAERAGTQASSAGDINGDGYDDLIIGAWAADTPGVDAGQAYVVFGTAAGFGSEFLLANLDGSNGFVIQDSTAKDYAGWSVAALGDVNGDGFDDLGVSAPGADPNGNATGAAFVVFGKAGGFTDILDVAALNGTNGFKISGSASAAASNFLGLGSQISGVGDVNGDGYDDLAVSYLFSKEAGNAAGSTYIVFGAAGGFAANLNVTALNGTNGFRVDGAPGYNSGASMSRAGDLNGDGVDDFLIGASMAGGHGSTFIVYGRTDGFAPVLSLASADGTHVARIDGVGNGDLTGYSISGGGDLNGDGVADMIIGAYGASADGYRSGRVYVMYGKASGPVGEHWTGGPGDDVHSGGALDDVLSGGGGNDTLSGNDGDDALNGDDGNDILDGGLGVDMLDGGLGNDQLQGGGGTDILGGGDGADVLTGGLGADAMTGGAGDDVYYVDDAGDTTVEGLNEGNDTVRSSITWTLAANIENLVLEGTAGVGGTGNTLANVLTGNSGANTLDGGGGADIVKGGAGDDTLLGGSGDDMLVGGDGTDDLDGQGDNDILTGGAGNDTLYGGSGADLLDGGADNDALNGGIGNDQLTGGDGADILNGGDGNDVLTGGPGQDAMAGGLGDDTYYVDDLGDTTVEASGEGTDIVRSSLSWVLGANIETLIQEGSANIDGTGNALVNSLNGNGGNNVLEGLAGDDVLKGFGGNDTLIGGTGADILVGGAGADTFLVRQESVRQSHLGGALETDTVNDLTAGQGDRLDLSAIDADSNTAGDQAFSLVSSFTSHAGEMTLVFASGTTTLQLDLDGDGVADYRMKISGNVTGDSGGWVL</sequence>
<dbReference type="SUPFAM" id="SSF51120">
    <property type="entry name" value="beta-Roll"/>
    <property type="match status" value="3"/>
</dbReference>
<dbReference type="InterPro" id="IPR001343">
    <property type="entry name" value="Hemolysn_Ca-bd"/>
</dbReference>
<evidence type="ECO:0000256" key="5">
    <source>
        <dbReference type="SAM" id="MobiDB-lite"/>
    </source>
</evidence>
<dbReference type="Pfam" id="PF00353">
    <property type="entry name" value="HemolysinCabind"/>
    <property type="match status" value="6"/>
</dbReference>
<dbReference type="PROSITE" id="PS00330">
    <property type="entry name" value="HEMOLYSIN_CALCIUM"/>
    <property type="match status" value="9"/>
</dbReference>
<dbReference type="EMBL" id="JAUSVS010000002">
    <property type="protein sequence ID" value="MDQ0463374.1"/>
    <property type="molecule type" value="Genomic_DNA"/>
</dbReference>
<comment type="caution">
    <text evidence="6">The sequence shown here is derived from an EMBL/GenBank/DDBJ whole genome shotgun (WGS) entry which is preliminary data.</text>
</comment>
<evidence type="ECO:0000313" key="6">
    <source>
        <dbReference type="EMBL" id="MDQ0463374.1"/>
    </source>
</evidence>
<evidence type="ECO:0000256" key="4">
    <source>
        <dbReference type="ARBA" id="ARBA00023180"/>
    </source>
</evidence>
<dbReference type="PANTHER" id="PTHR23221">
    <property type="entry name" value="GLYCOSYLPHOSPHATIDYLINOSITOL PHOSPHOLIPASE D"/>
    <property type="match status" value="1"/>
</dbReference>
<keyword evidence="7" id="KW-1185">Reference proteome</keyword>